<dbReference type="GeneID" id="92813206"/>
<evidence type="ECO:0000259" key="6">
    <source>
        <dbReference type="Pfam" id="PF26343"/>
    </source>
</evidence>
<dbReference type="GO" id="GO:0046872">
    <property type="term" value="F:metal ion binding"/>
    <property type="evidence" value="ECO:0007669"/>
    <property type="project" value="UniProtKB-KW"/>
</dbReference>
<comment type="caution">
    <text evidence="7">The sequence shown here is derived from an EMBL/GenBank/DDBJ whole genome shotgun (WGS) entry which is preliminary data.</text>
</comment>
<sequence>MGAVFLDTCVLFPALLREALLETAYLGVYRVSWSNRIEEELTGAISRSNKERGIDDSTTSAYLSHLFKRMHHAFPGGSIELPPGSIGNYGDAPDPNDTHVIEGALRSNSDMIVTFNLKDFPPAILPKNLIAQHPDDFLLELWEKNPFTTLGAIGNIAKRTGRRGPRLTPVEFLKQLAIHTPRFSAEVLRCFSQEGA</sequence>
<evidence type="ECO:0000256" key="3">
    <source>
        <dbReference type="ARBA" id="ARBA00022801"/>
    </source>
</evidence>
<dbReference type="Pfam" id="PF26343">
    <property type="entry name" value="VapC50_C"/>
    <property type="match status" value="1"/>
</dbReference>
<dbReference type="SUPFAM" id="SSF88723">
    <property type="entry name" value="PIN domain-like"/>
    <property type="match status" value="1"/>
</dbReference>
<dbReference type="Proteomes" id="UP001284901">
    <property type="component" value="Unassembled WGS sequence"/>
</dbReference>
<organism evidence="7 10">
    <name type="scientific">Actinotignum timonense</name>
    <dbReference type="NCBI Taxonomy" id="1870995"/>
    <lineage>
        <taxon>Bacteria</taxon>
        <taxon>Bacillati</taxon>
        <taxon>Actinomycetota</taxon>
        <taxon>Actinomycetes</taxon>
        <taxon>Actinomycetales</taxon>
        <taxon>Actinomycetaceae</taxon>
        <taxon>Actinotignum</taxon>
    </lineage>
</organism>
<dbReference type="InterPro" id="IPR058652">
    <property type="entry name" value="VapC50_C"/>
</dbReference>
<evidence type="ECO:0000256" key="2">
    <source>
        <dbReference type="ARBA" id="ARBA00022723"/>
    </source>
</evidence>
<keyword evidence="1" id="KW-0540">Nuclease</keyword>
<accession>A0AAW9HLY3</accession>
<dbReference type="InterPro" id="IPR002716">
    <property type="entry name" value="PIN_dom"/>
</dbReference>
<dbReference type="GO" id="GO:0004518">
    <property type="term" value="F:nuclease activity"/>
    <property type="evidence" value="ECO:0007669"/>
    <property type="project" value="UniProtKB-KW"/>
</dbReference>
<dbReference type="InterPro" id="IPR029060">
    <property type="entry name" value="PIN-like_dom_sf"/>
</dbReference>
<dbReference type="EMBL" id="JAWNFY010000046">
    <property type="protein sequence ID" value="MDY5147247.1"/>
    <property type="molecule type" value="Genomic_DNA"/>
</dbReference>
<evidence type="ECO:0000313" key="8">
    <source>
        <dbReference type="EMBL" id="MDY5147247.1"/>
    </source>
</evidence>
<evidence type="ECO:0000313" key="9">
    <source>
        <dbReference type="Proteomes" id="UP001284901"/>
    </source>
</evidence>
<feature type="domain" description="VapC50 C-terminal" evidence="6">
    <location>
        <begin position="134"/>
        <end position="187"/>
    </location>
</feature>
<dbReference type="EMBL" id="JAWNFV010000014">
    <property type="protein sequence ID" value="MDY5141011.1"/>
    <property type="molecule type" value="Genomic_DNA"/>
</dbReference>
<evidence type="ECO:0000256" key="1">
    <source>
        <dbReference type="ARBA" id="ARBA00022722"/>
    </source>
</evidence>
<dbReference type="Pfam" id="PF13470">
    <property type="entry name" value="PIN_3"/>
    <property type="match status" value="1"/>
</dbReference>
<name>A0AAW9HLY3_9ACTO</name>
<gene>
    <name evidence="7" type="ORF">R6G74_06775</name>
    <name evidence="8" type="ORF">R6P33_09520</name>
</gene>
<evidence type="ECO:0000259" key="5">
    <source>
        <dbReference type="Pfam" id="PF13470"/>
    </source>
</evidence>
<dbReference type="GO" id="GO:0016787">
    <property type="term" value="F:hydrolase activity"/>
    <property type="evidence" value="ECO:0007669"/>
    <property type="project" value="UniProtKB-KW"/>
</dbReference>
<reference evidence="7 9" key="1">
    <citation type="submission" date="2023-10" db="EMBL/GenBank/DDBJ databases">
        <title>Whole Genome based description of the genera Actinobaculum and Actinotignum reveals a complex phylogenetic relationship within the species included in the genus Actinotignum.</title>
        <authorList>
            <person name="Jensen C.S."/>
            <person name="Dargis R."/>
            <person name="Kemp M."/>
            <person name="Christensen J.J."/>
        </authorList>
    </citation>
    <scope>NUCLEOTIDE SEQUENCE</scope>
    <source>
        <strain evidence="8 9">SLA_B089</strain>
        <strain evidence="7">SLA_B245</strain>
    </source>
</reference>
<dbReference type="Proteomes" id="UP001288320">
    <property type="component" value="Unassembled WGS sequence"/>
</dbReference>
<feature type="domain" description="PIN" evidence="5">
    <location>
        <begin position="4"/>
        <end position="117"/>
    </location>
</feature>
<dbReference type="AlphaFoldDB" id="A0AAW9HLY3"/>
<proteinExistence type="predicted"/>
<keyword evidence="9" id="KW-1185">Reference proteome</keyword>
<protein>
    <submittedName>
        <fullName evidence="7">PIN domain-containing protein</fullName>
    </submittedName>
</protein>
<evidence type="ECO:0000256" key="4">
    <source>
        <dbReference type="ARBA" id="ARBA00022842"/>
    </source>
</evidence>
<evidence type="ECO:0000313" key="7">
    <source>
        <dbReference type="EMBL" id="MDY5141011.1"/>
    </source>
</evidence>
<keyword evidence="3" id="KW-0378">Hydrolase</keyword>
<keyword evidence="2" id="KW-0479">Metal-binding</keyword>
<keyword evidence="4" id="KW-0460">Magnesium</keyword>
<dbReference type="RefSeq" id="WP_087070200.1">
    <property type="nucleotide sequence ID" value="NZ_CAUPFC010000013.1"/>
</dbReference>
<evidence type="ECO:0000313" key="10">
    <source>
        <dbReference type="Proteomes" id="UP001288320"/>
    </source>
</evidence>